<sequence>MGKDIHVDDTGSNKAEGTGSGGAKSTSTTETKSRGRGRTGSGGTGGRGQQTEEEKLPKLVPVDVPGKEEEKAEIDAKLEEKRKKDRERKARSRANAKSSPRSKGKAKAPSMEIFQLKPILMTVSQMVATREGFEIWALSETEIDTLCEPIENMLAKTSALEKVGENSDAIALAIACFTIFVPKFLMWNATRKQKKAQVVTNYAKPIQPTGNAGGNKTRETGTSSGPSARPSTVSGQSFSGELNQLIPASAPF</sequence>
<evidence type="ECO:0000313" key="2">
    <source>
        <dbReference type="EMBL" id="AAP83480.1"/>
    </source>
</evidence>
<evidence type="ECO:0000256" key="1">
    <source>
        <dbReference type="SAM" id="MobiDB-lite"/>
    </source>
</evidence>
<feature type="region of interest" description="Disordered" evidence="1">
    <location>
        <begin position="205"/>
        <end position="252"/>
    </location>
</feature>
<proteinExistence type="predicted"/>
<feature type="compositionally biased region" description="Polar residues" evidence="1">
    <location>
        <begin position="220"/>
        <end position="242"/>
    </location>
</feature>
<dbReference type="OrthoDB" id="31599at10239"/>
<feature type="compositionally biased region" description="Gly residues" evidence="1">
    <location>
        <begin position="38"/>
        <end position="48"/>
    </location>
</feature>
<name>Q6X3V8_BP35C</name>
<dbReference type="EMBL" id="AY257527">
    <property type="protein sequence ID" value="AAP83480.1"/>
    <property type="molecule type" value="Genomic_DNA"/>
</dbReference>
<reference evidence="2 3" key="1">
    <citation type="journal article" date="2003" name="Virology">
        <title>Comparative analysis of bacterial viruses Bam35, infecting a gram-positive host, and PRD1, infecting gram-negative hosts, demonstrates a viral lineage.</title>
        <authorList>
            <person name="Ravantti J.J."/>
            <person name="Gaidelyte A."/>
            <person name="Bamford D.H."/>
            <person name="Bamford J.K."/>
        </authorList>
    </citation>
    <scope>NUCLEOTIDE SEQUENCE</scope>
</reference>
<evidence type="ECO:0000313" key="3">
    <source>
        <dbReference type="Proteomes" id="UP000002550"/>
    </source>
</evidence>
<keyword evidence="3" id="KW-1185">Reference proteome</keyword>
<accession>Q6X3V8</accession>
<feature type="region of interest" description="Disordered" evidence="1">
    <location>
        <begin position="1"/>
        <end position="109"/>
    </location>
</feature>
<dbReference type="Proteomes" id="UP000002550">
    <property type="component" value="Segment"/>
</dbReference>
<protein>
    <recommendedName>
        <fullName evidence="4">Virion assembly protein</fullName>
    </recommendedName>
</protein>
<feature type="compositionally biased region" description="Basic residues" evidence="1">
    <location>
        <begin position="83"/>
        <end position="106"/>
    </location>
</feature>
<feature type="compositionally biased region" description="Basic and acidic residues" evidence="1">
    <location>
        <begin position="65"/>
        <end position="82"/>
    </location>
</feature>
<dbReference type="KEGG" id="vg:2658244"/>
<feature type="compositionally biased region" description="Basic and acidic residues" evidence="1">
    <location>
        <begin position="1"/>
        <end position="11"/>
    </location>
</feature>
<organismHost>
    <name type="scientific">Bacillus thuringiensis</name>
    <dbReference type="NCBI Taxonomy" id="1428"/>
</organismHost>
<dbReference type="GeneID" id="2658244"/>
<organism evidence="2 3">
    <name type="scientific">Bacillus phage Bam35c</name>
    <name type="common">Bacillus thuringiensis bacteriophage Bam35c</name>
    <dbReference type="NCBI Taxonomy" id="236750"/>
    <lineage>
        <taxon>Viruses</taxon>
        <taxon>Varidnaviria</taxon>
        <taxon>Bamfordvirae</taxon>
        <taxon>Preplasmiviricota</taxon>
        <taxon>Prepoliviricotina</taxon>
        <taxon>Tectiliviricetes</taxon>
        <taxon>Kalamavirales</taxon>
        <taxon>Tectiviridae</taxon>
        <taxon>Betatectivirus</taxon>
        <taxon>Betatectivirus Bam35</taxon>
    </lineage>
</organism>
<evidence type="ECO:0008006" key="4">
    <source>
        <dbReference type="Google" id="ProtNLM"/>
    </source>
</evidence>
<dbReference type="RefSeq" id="NP_943757.1">
    <property type="nucleotide sequence ID" value="NC_005258.1"/>
</dbReference>